<dbReference type="InterPro" id="IPR017871">
    <property type="entry name" value="ABC_transporter-like_CS"/>
</dbReference>
<dbReference type="EMBL" id="JADCSA010000014">
    <property type="protein sequence ID" value="MBE7325652.1"/>
    <property type="molecule type" value="Genomic_DNA"/>
</dbReference>
<feature type="transmembrane region" description="Helical" evidence="8">
    <location>
        <begin position="20"/>
        <end position="48"/>
    </location>
</feature>
<feature type="transmembrane region" description="Helical" evidence="8">
    <location>
        <begin position="826"/>
        <end position="847"/>
    </location>
</feature>
<dbReference type="InterPro" id="IPR014223">
    <property type="entry name" value="ABC_CydC/D"/>
</dbReference>
<dbReference type="PANTHER" id="PTHR24221:SF590">
    <property type="entry name" value="COMPONENT LINKED WITH THE ASSEMBLY OF CYTOCHROME' TRANSPORT TRANSMEMBRANE ATP-BINDING PROTEIN ABC TRANSPORTER CYDD-RELATED"/>
    <property type="match status" value="1"/>
</dbReference>
<evidence type="ECO:0000259" key="10">
    <source>
        <dbReference type="PROSITE" id="PS50929"/>
    </source>
</evidence>
<keyword evidence="3" id="KW-0547">Nucleotide-binding</keyword>
<dbReference type="Gene3D" id="1.20.1560.10">
    <property type="entry name" value="ABC transporter type 1, transmembrane domain"/>
    <property type="match status" value="2"/>
</dbReference>
<feature type="domain" description="ABC transporter" evidence="9">
    <location>
        <begin position="918"/>
        <end position="1144"/>
    </location>
</feature>
<evidence type="ECO:0000256" key="1">
    <source>
        <dbReference type="ARBA" id="ARBA00004651"/>
    </source>
</evidence>
<keyword evidence="12" id="KW-1185">Reference proteome</keyword>
<evidence type="ECO:0000256" key="2">
    <source>
        <dbReference type="ARBA" id="ARBA00022692"/>
    </source>
</evidence>
<dbReference type="InterPro" id="IPR036640">
    <property type="entry name" value="ABC1_TM_sf"/>
</dbReference>
<dbReference type="NCBIfam" id="TIGR02857">
    <property type="entry name" value="CydD"/>
    <property type="match status" value="1"/>
</dbReference>
<evidence type="ECO:0000256" key="3">
    <source>
        <dbReference type="ARBA" id="ARBA00022741"/>
    </source>
</evidence>
<feature type="transmembrane region" description="Helical" evidence="8">
    <location>
        <begin position="161"/>
        <end position="180"/>
    </location>
</feature>
<dbReference type="InterPro" id="IPR003593">
    <property type="entry name" value="AAA+_ATPase"/>
</dbReference>
<proteinExistence type="predicted"/>
<comment type="subcellular location">
    <subcellularLocation>
        <location evidence="1">Cell membrane</location>
        <topology evidence="1">Multi-pass membrane protein</topology>
    </subcellularLocation>
</comment>
<name>A0ABR9RWW1_9ACTN</name>
<dbReference type="PANTHER" id="PTHR24221">
    <property type="entry name" value="ATP-BINDING CASSETTE SUB-FAMILY B"/>
    <property type="match status" value="1"/>
</dbReference>
<feature type="domain" description="ABC transporter" evidence="9">
    <location>
        <begin position="343"/>
        <end position="578"/>
    </location>
</feature>
<keyword evidence="4" id="KW-0067">ATP-binding</keyword>
<dbReference type="InterPro" id="IPR003439">
    <property type="entry name" value="ABC_transporter-like_ATP-bd"/>
</dbReference>
<sequence length="1145" mass="119527">MKPLDPALVPHLLPARGPLLTGVVAGTAQGLLAVAQAWAVGALIVRLVTDPSGDGWHSPALWLAVVLVARAAAGYVVDVSAARASARVSTVLRRRLLESAARLDVLQLSRHRTGEMTALATRGMAAVEPYLTRYLPSLVLAAVLPAATIATIFYLDWVSGLVVVLTLPLVPVFAILIGLNTKDRAERQWREMATLSGHFLDVVRGLPTLVAHRRANAQSRTIRQVTDRYRRATLDTLKIAFVSSAALEFIATLSVALVAVVVGLRLANDGIDFETALIVLLLAPEAYWPWRRVGAEFHAAAEGTATFATATALLTADTDDVVGARGEGADAPSSDGAPLKRGVRLESVGFTYPGRRDPALAPLNASLPARGLVAVVGPSGAGKSTLLHLLTGELTPTTGAVEVDGVPLSDVAPTRWHAGVATAPQRPWLTAGTIAENLLVGRPDADTQDLWNALDSVDLRGVVSALPAGLDTPLGEDGAGLSAGQRARLGLARVVLAARPVVLLDEPSAHLDTESEAVLLRTLRRLADDALVVVVAHRSAVVDAADQVLEVAPSPVAATTPVLDASTALDVTAVADTGPGSQGASRGARVTTTDDGDLEPARWGVRTGTVLGALSVASGVALTATAAWLITRASEHPPVMYLIVAIVGVRTFGLGRPVLRYAERLVSHDAAFRLLAERRAQVYDALVPLVPGRLGVRRGDLLTSVVDDVDALVDDQLRVRQPRATAALVVALALVFAFFVHPWGAVAVAVVSAAGLAAHLLTLARVRAAEGDFVAARAEVSTQVEAYLHSLRQWVLWQAESTALARVDAASERLGVASRRSARASALGHALVLLSCGFGLAGTAALMAPPLQLGQLSPAMTALLVMLPLAMVDVFGPLVDAAPVAVRTQAAAARLEALTRREPAVAVAPGLAPEPLSAHPDGAVVRADLGWGDEPAVRGLDLDLPAGARVGLVGPSGCGKSTVAAGLMRFLDPTAGQVTWDDTDARGLHPDTIRERVGLVDDDPYVFTSTVLENVRLARPDADDHDVLAALERARLGAWVAALPHGAETMVGEGHAHVSGGERARLALARALLADQPVLVLDEPTAHLDTETARAVSAELLEQHGRSILWITHGRVGLDAMDHVVVLDAAGQAPRLLPRDGVSVG</sequence>
<evidence type="ECO:0000256" key="8">
    <source>
        <dbReference type="SAM" id="Phobius"/>
    </source>
</evidence>
<feature type="domain" description="ABC transmembrane type-1" evidence="10">
    <location>
        <begin position="20"/>
        <end position="302"/>
    </location>
</feature>
<dbReference type="Proteomes" id="UP000756387">
    <property type="component" value="Unassembled WGS sequence"/>
</dbReference>
<dbReference type="InterPro" id="IPR027417">
    <property type="entry name" value="P-loop_NTPase"/>
</dbReference>
<dbReference type="Pfam" id="PF00664">
    <property type="entry name" value="ABC_membrane"/>
    <property type="match status" value="1"/>
</dbReference>
<dbReference type="Pfam" id="PF00005">
    <property type="entry name" value="ABC_tran"/>
    <property type="match status" value="2"/>
</dbReference>
<protein>
    <submittedName>
        <fullName evidence="11">Thiol reductant ABC exporter subunit CydD</fullName>
    </submittedName>
</protein>
<evidence type="ECO:0000256" key="6">
    <source>
        <dbReference type="ARBA" id="ARBA00023136"/>
    </source>
</evidence>
<evidence type="ECO:0000313" key="12">
    <source>
        <dbReference type="Proteomes" id="UP000756387"/>
    </source>
</evidence>
<dbReference type="NCBIfam" id="TIGR02868">
    <property type="entry name" value="CydC"/>
    <property type="match status" value="1"/>
</dbReference>
<dbReference type="CDD" id="cd03228">
    <property type="entry name" value="ABCC_MRP_Like"/>
    <property type="match status" value="1"/>
</dbReference>
<dbReference type="CDD" id="cd18584">
    <property type="entry name" value="ABC_6TM_AarD_CydD"/>
    <property type="match status" value="1"/>
</dbReference>
<evidence type="ECO:0000313" key="11">
    <source>
        <dbReference type="EMBL" id="MBE7325652.1"/>
    </source>
</evidence>
<keyword evidence="5 8" id="KW-1133">Transmembrane helix</keyword>
<feature type="transmembrane region" description="Helical" evidence="8">
    <location>
        <begin position="610"/>
        <end position="630"/>
    </location>
</feature>
<feature type="transmembrane region" description="Helical" evidence="8">
    <location>
        <begin position="134"/>
        <end position="155"/>
    </location>
</feature>
<dbReference type="InterPro" id="IPR011527">
    <property type="entry name" value="ABC1_TM_dom"/>
</dbReference>
<feature type="region of interest" description="Disordered" evidence="7">
    <location>
        <begin position="575"/>
        <end position="597"/>
    </location>
</feature>
<dbReference type="InterPro" id="IPR014216">
    <property type="entry name" value="ABC_transptr_CydD"/>
</dbReference>
<dbReference type="InterPro" id="IPR039421">
    <property type="entry name" value="Type_1_exporter"/>
</dbReference>
<accession>A0ABR9RWW1</accession>
<organism evidence="11 12">
    <name type="scientific">Nocardioides malaquae</name>
    <dbReference type="NCBI Taxonomy" id="2773426"/>
    <lineage>
        <taxon>Bacteria</taxon>
        <taxon>Bacillati</taxon>
        <taxon>Actinomycetota</taxon>
        <taxon>Actinomycetes</taxon>
        <taxon>Propionibacteriales</taxon>
        <taxon>Nocardioidaceae</taxon>
        <taxon>Nocardioides</taxon>
    </lineage>
</organism>
<reference evidence="11 12" key="1">
    <citation type="submission" date="2020-10" db="EMBL/GenBank/DDBJ databases">
        <title>Nocardioides sp. isolated from sludge.</title>
        <authorList>
            <person name="Zhang X."/>
        </authorList>
    </citation>
    <scope>NUCLEOTIDE SEQUENCE [LARGE SCALE GENOMIC DNA]</scope>
    <source>
        <strain evidence="11 12">Y6</strain>
    </source>
</reference>
<comment type="caution">
    <text evidence="11">The sequence shown here is derived from an EMBL/GenBank/DDBJ whole genome shotgun (WGS) entry which is preliminary data.</text>
</comment>
<evidence type="ECO:0000256" key="5">
    <source>
        <dbReference type="ARBA" id="ARBA00022989"/>
    </source>
</evidence>
<dbReference type="PROSITE" id="PS50893">
    <property type="entry name" value="ABC_TRANSPORTER_2"/>
    <property type="match status" value="2"/>
</dbReference>
<feature type="transmembrane region" description="Helical" evidence="8">
    <location>
        <begin position="746"/>
        <end position="764"/>
    </location>
</feature>
<gene>
    <name evidence="11" type="primary">cydD</name>
    <name evidence="11" type="ORF">IEQ44_13450</name>
</gene>
<feature type="transmembrane region" description="Helical" evidence="8">
    <location>
        <begin position="239"/>
        <end position="264"/>
    </location>
</feature>
<dbReference type="PROSITE" id="PS50929">
    <property type="entry name" value="ABC_TM1F"/>
    <property type="match status" value="2"/>
</dbReference>
<dbReference type="Gene3D" id="3.40.50.300">
    <property type="entry name" value="P-loop containing nucleotide triphosphate hydrolases"/>
    <property type="match status" value="2"/>
</dbReference>
<keyword evidence="2 8" id="KW-0812">Transmembrane</keyword>
<dbReference type="SMART" id="SM00382">
    <property type="entry name" value="AAA"/>
    <property type="match status" value="2"/>
</dbReference>
<dbReference type="SUPFAM" id="SSF90123">
    <property type="entry name" value="ABC transporter transmembrane region"/>
    <property type="match status" value="2"/>
</dbReference>
<evidence type="ECO:0000256" key="7">
    <source>
        <dbReference type="SAM" id="MobiDB-lite"/>
    </source>
</evidence>
<dbReference type="PROSITE" id="PS00211">
    <property type="entry name" value="ABC_TRANSPORTER_1"/>
    <property type="match status" value="2"/>
</dbReference>
<evidence type="ECO:0000259" key="9">
    <source>
        <dbReference type="PROSITE" id="PS50893"/>
    </source>
</evidence>
<feature type="transmembrane region" description="Helical" evidence="8">
    <location>
        <begin position="724"/>
        <end position="740"/>
    </location>
</feature>
<evidence type="ECO:0000256" key="4">
    <source>
        <dbReference type="ARBA" id="ARBA00022840"/>
    </source>
</evidence>
<feature type="domain" description="ABC transmembrane type-1" evidence="10">
    <location>
        <begin position="608"/>
        <end position="887"/>
    </location>
</feature>
<dbReference type="SUPFAM" id="SSF52540">
    <property type="entry name" value="P-loop containing nucleoside triphosphate hydrolases"/>
    <property type="match status" value="2"/>
</dbReference>
<dbReference type="RefSeq" id="WP_193638976.1">
    <property type="nucleotide sequence ID" value="NZ_JADCSA010000014.1"/>
</dbReference>
<keyword evidence="6 8" id="KW-0472">Membrane</keyword>